<feature type="binding site" evidence="4">
    <location>
        <position position="209"/>
    </location>
    <ligand>
        <name>Mn(2+)</name>
        <dbReference type="ChEBI" id="CHEBI:29035"/>
        <label>2</label>
    </ligand>
</feature>
<sequence>MPFNVGHQSSIPIKISSLVKTKTNSDELKVGVCDLMAWLCLLMILSTCQTTWAFDTRSESKLSNLTRVLLESAREPEFFGWLIWIRRRIHEYPELAFEEDNTSQLIKSELDSLGSNTAGLLQRLGWWVRLGQGCSRGSGLEQTWMPSQFSLIIWKEMVEWEHKSKNNGKMHACGHDAHVAMLLGAAKLLERMKDELKGTVKLVFQPGEESYGGAYHMLKEGALDNFQGIFGLHVAPEIPVGTVSSRPGPMLAASGRFIATINGKGGHAARPQDTRDPVLAASFSILALQQIVSRETDPLDAMVVSVSFVEAGQAGNVIPETVRFGGSIRSLTTEGLVFLQQRVKQIVEMQAAVHQCTASLDFMEEKMRPYPSTVNDEAMYEHAKQVGEALLGESNVLLAPMTMGAEDFSFYSQKMKAAFFFIGTKNEAVRSVKRLHSPYFVIDEEVLPIGAAFHAAVAIAYLDGHAMDTQ</sequence>
<evidence type="ECO:0000256" key="1">
    <source>
        <dbReference type="ARBA" id="ARBA00006153"/>
    </source>
</evidence>
<dbReference type="InterPro" id="IPR017439">
    <property type="entry name" value="Amidohydrolase"/>
</dbReference>
<dbReference type="GO" id="GO:0009850">
    <property type="term" value="P:auxin metabolic process"/>
    <property type="evidence" value="ECO:0007669"/>
    <property type="project" value="TreeGrafter"/>
</dbReference>
<keyword evidence="7" id="KW-1185">Reference proteome</keyword>
<evidence type="ECO:0000256" key="2">
    <source>
        <dbReference type="ARBA" id="ARBA00022801"/>
    </source>
</evidence>
<comment type="caution">
    <text evidence="6">The sequence shown here is derived from an EMBL/GenBank/DDBJ whole genome shotgun (WGS) entry which is preliminary data.</text>
</comment>
<dbReference type="InterPro" id="IPR011650">
    <property type="entry name" value="Peptidase_M20_dimer"/>
</dbReference>
<dbReference type="InterPro" id="IPR002933">
    <property type="entry name" value="Peptidase_M20"/>
</dbReference>
<dbReference type="GO" id="GO:0005783">
    <property type="term" value="C:endoplasmic reticulum"/>
    <property type="evidence" value="ECO:0007669"/>
    <property type="project" value="TreeGrafter"/>
</dbReference>
<dbReference type="FunFam" id="3.30.70.360:FF:000001">
    <property type="entry name" value="N-acetyldiaminopimelate deacetylase"/>
    <property type="match status" value="1"/>
</dbReference>
<evidence type="ECO:0000259" key="5">
    <source>
        <dbReference type="Pfam" id="PF07687"/>
    </source>
</evidence>
<dbReference type="PANTHER" id="PTHR11014:SF63">
    <property type="entry name" value="METALLOPEPTIDASE, PUTATIVE (AFU_ORTHOLOGUE AFUA_6G09600)-RELATED"/>
    <property type="match status" value="1"/>
</dbReference>
<evidence type="ECO:0000313" key="7">
    <source>
        <dbReference type="Proteomes" id="UP000326939"/>
    </source>
</evidence>
<gene>
    <name evidence="6" type="ORF">DKX38_024003</name>
</gene>
<dbReference type="Proteomes" id="UP000326939">
    <property type="component" value="Chromosome 16"/>
</dbReference>
<dbReference type="Gene3D" id="3.40.630.10">
    <property type="entry name" value="Zn peptidases"/>
    <property type="match status" value="1"/>
</dbReference>
<dbReference type="SUPFAM" id="SSF55031">
    <property type="entry name" value="Bacterial exopeptidase dimerisation domain"/>
    <property type="match status" value="1"/>
</dbReference>
<evidence type="ECO:0000256" key="3">
    <source>
        <dbReference type="ARBA" id="ARBA00023211"/>
    </source>
</evidence>
<name>A0A5N5JP25_9ROSI</name>
<keyword evidence="4" id="KW-0479">Metal-binding</keyword>
<dbReference type="GO" id="GO:0010179">
    <property type="term" value="F:IAA-Ala conjugate hydrolase activity"/>
    <property type="evidence" value="ECO:0007669"/>
    <property type="project" value="TreeGrafter"/>
</dbReference>
<comment type="cofactor">
    <cofactor evidence="4">
        <name>Mn(2+)</name>
        <dbReference type="ChEBI" id="CHEBI:29035"/>
    </cofactor>
    <text evidence="4">The Mn(2+) ion enhances activity.</text>
</comment>
<organism evidence="6 7">
    <name type="scientific">Salix brachista</name>
    <dbReference type="NCBI Taxonomy" id="2182728"/>
    <lineage>
        <taxon>Eukaryota</taxon>
        <taxon>Viridiplantae</taxon>
        <taxon>Streptophyta</taxon>
        <taxon>Embryophyta</taxon>
        <taxon>Tracheophyta</taxon>
        <taxon>Spermatophyta</taxon>
        <taxon>Magnoliopsida</taxon>
        <taxon>eudicotyledons</taxon>
        <taxon>Gunneridae</taxon>
        <taxon>Pentapetalae</taxon>
        <taxon>rosids</taxon>
        <taxon>fabids</taxon>
        <taxon>Malpighiales</taxon>
        <taxon>Salicaceae</taxon>
        <taxon>Saliceae</taxon>
        <taxon>Salix</taxon>
    </lineage>
</organism>
<keyword evidence="2" id="KW-0378">Hydrolase</keyword>
<dbReference type="EMBL" id="VDCV01000016">
    <property type="protein sequence ID" value="KAB5519684.1"/>
    <property type="molecule type" value="Genomic_DNA"/>
</dbReference>
<proteinExistence type="inferred from homology"/>
<feature type="binding site" evidence="4">
    <location>
        <position position="175"/>
    </location>
    <ligand>
        <name>Mn(2+)</name>
        <dbReference type="ChEBI" id="CHEBI:29035"/>
        <label>2</label>
    </ligand>
</feature>
<comment type="similarity">
    <text evidence="1">Belongs to the peptidase M20 family.</text>
</comment>
<dbReference type="SUPFAM" id="SSF53187">
    <property type="entry name" value="Zn-dependent exopeptidases"/>
    <property type="match status" value="1"/>
</dbReference>
<dbReference type="Pfam" id="PF07687">
    <property type="entry name" value="M20_dimer"/>
    <property type="match status" value="1"/>
</dbReference>
<feature type="binding site" evidence="4">
    <location>
        <position position="173"/>
    </location>
    <ligand>
        <name>Mn(2+)</name>
        <dbReference type="ChEBI" id="CHEBI:29035"/>
        <label>1</label>
    </ligand>
</feature>
<accession>A0A5N5JP25</accession>
<reference evidence="7" key="1">
    <citation type="journal article" date="2019" name="Gigascience">
        <title>De novo genome assembly of the endangered Acer yangbiense, a plant species with extremely small populations endemic to Yunnan Province, China.</title>
        <authorList>
            <person name="Yang J."/>
            <person name="Wariss H.M."/>
            <person name="Tao L."/>
            <person name="Zhang R."/>
            <person name="Yun Q."/>
            <person name="Hollingsworth P."/>
            <person name="Dao Z."/>
            <person name="Luo G."/>
            <person name="Guo H."/>
            <person name="Ma Y."/>
            <person name="Sun W."/>
        </authorList>
    </citation>
    <scope>NUCLEOTIDE SEQUENCE [LARGE SCALE GENOMIC DNA]</scope>
    <source>
        <strain evidence="7">cv. br00</strain>
    </source>
</reference>
<evidence type="ECO:0000313" key="6">
    <source>
        <dbReference type="EMBL" id="KAB5519684.1"/>
    </source>
</evidence>
<dbReference type="Gene3D" id="3.30.70.360">
    <property type="match status" value="1"/>
</dbReference>
<dbReference type="PANTHER" id="PTHR11014">
    <property type="entry name" value="PEPTIDASE M20 FAMILY MEMBER"/>
    <property type="match status" value="1"/>
</dbReference>
<protein>
    <recommendedName>
        <fullName evidence="5">Peptidase M20 dimerisation domain-containing protein</fullName>
    </recommendedName>
</protein>
<keyword evidence="3 4" id="KW-0464">Manganese</keyword>
<feature type="domain" description="Peptidase M20 dimerisation" evidence="5">
    <location>
        <begin position="257"/>
        <end position="350"/>
    </location>
</feature>
<dbReference type="InterPro" id="IPR036264">
    <property type="entry name" value="Bact_exopeptidase_dim_dom"/>
</dbReference>
<dbReference type="NCBIfam" id="TIGR01891">
    <property type="entry name" value="amidohydrolases"/>
    <property type="match status" value="1"/>
</dbReference>
<dbReference type="Pfam" id="PF01546">
    <property type="entry name" value="Peptidase_M20"/>
    <property type="match status" value="1"/>
</dbReference>
<dbReference type="AlphaFoldDB" id="A0A5N5JP25"/>
<feature type="binding site" evidence="4">
    <location>
        <position position="233"/>
    </location>
    <ligand>
        <name>Mn(2+)</name>
        <dbReference type="ChEBI" id="CHEBI:29035"/>
        <label>2</label>
    </ligand>
</feature>
<dbReference type="GO" id="GO:0046872">
    <property type="term" value="F:metal ion binding"/>
    <property type="evidence" value="ECO:0007669"/>
    <property type="project" value="UniProtKB-KW"/>
</dbReference>
<dbReference type="PIRSF" id="PIRSF005962">
    <property type="entry name" value="Pept_M20D_amidohydro"/>
    <property type="match status" value="1"/>
</dbReference>
<evidence type="ECO:0000256" key="4">
    <source>
        <dbReference type="PIRSR" id="PIRSR005962-1"/>
    </source>
</evidence>
<feature type="binding site" evidence="4">
    <location>
        <position position="436"/>
    </location>
    <ligand>
        <name>Mn(2+)</name>
        <dbReference type="ChEBI" id="CHEBI:29035"/>
        <label>2</label>
    </ligand>
</feature>